<keyword evidence="3" id="KW-0731">Sigma factor</keyword>
<feature type="domain" description="RNA polymerase sigma-70 region 2" evidence="7">
    <location>
        <begin position="28"/>
        <end position="93"/>
    </location>
</feature>
<keyword evidence="6" id="KW-0472">Membrane</keyword>
<dbReference type="EMBL" id="JAFMYU010000009">
    <property type="protein sequence ID" value="MBO0932007.1"/>
    <property type="molecule type" value="Genomic_DNA"/>
</dbReference>
<dbReference type="NCBIfam" id="TIGR02937">
    <property type="entry name" value="sigma70-ECF"/>
    <property type="match status" value="1"/>
</dbReference>
<comment type="caution">
    <text evidence="9">The sequence shown here is derived from an EMBL/GenBank/DDBJ whole genome shotgun (WGS) entry which is preliminary data.</text>
</comment>
<evidence type="ECO:0000313" key="9">
    <source>
        <dbReference type="EMBL" id="MBO0932007.1"/>
    </source>
</evidence>
<gene>
    <name evidence="9" type="ORF">J2I48_13435</name>
</gene>
<evidence type="ECO:0000256" key="1">
    <source>
        <dbReference type="ARBA" id="ARBA00010641"/>
    </source>
</evidence>
<dbReference type="GO" id="GO:0003677">
    <property type="term" value="F:DNA binding"/>
    <property type="evidence" value="ECO:0007669"/>
    <property type="project" value="UniProtKB-KW"/>
</dbReference>
<dbReference type="GO" id="GO:0006352">
    <property type="term" value="P:DNA-templated transcription initiation"/>
    <property type="evidence" value="ECO:0007669"/>
    <property type="project" value="InterPro"/>
</dbReference>
<dbReference type="Pfam" id="PF04542">
    <property type="entry name" value="Sigma70_r2"/>
    <property type="match status" value="1"/>
</dbReference>
<dbReference type="SUPFAM" id="SSF88659">
    <property type="entry name" value="Sigma3 and sigma4 domains of RNA polymerase sigma factors"/>
    <property type="match status" value="1"/>
</dbReference>
<dbReference type="InterPro" id="IPR036388">
    <property type="entry name" value="WH-like_DNA-bd_sf"/>
</dbReference>
<name>A0A939G445_9BACT</name>
<dbReference type="PANTHER" id="PTHR43133">
    <property type="entry name" value="RNA POLYMERASE ECF-TYPE SIGMA FACTO"/>
    <property type="match status" value="1"/>
</dbReference>
<evidence type="ECO:0000256" key="2">
    <source>
        <dbReference type="ARBA" id="ARBA00023015"/>
    </source>
</evidence>
<reference evidence="9 10" key="1">
    <citation type="submission" date="2021-03" db="EMBL/GenBank/DDBJ databases">
        <title>Fibrella sp. HMF5036 genome sequencing and assembly.</title>
        <authorList>
            <person name="Kang H."/>
            <person name="Kim H."/>
            <person name="Bae S."/>
            <person name="Joh K."/>
        </authorList>
    </citation>
    <scope>NUCLEOTIDE SEQUENCE [LARGE SCALE GENOMIC DNA]</scope>
    <source>
        <strain evidence="9 10">HMF5036</strain>
    </source>
</reference>
<keyword evidence="6" id="KW-0812">Transmembrane</keyword>
<dbReference type="RefSeq" id="WP_207335975.1">
    <property type="nucleotide sequence ID" value="NZ_JAFMYU010000009.1"/>
</dbReference>
<dbReference type="InterPro" id="IPR013324">
    <property type="entry name" value="RNA_pol_sigma_r3/r4-like"/>
</dbReference>
<dbReference type="CDD" id="cd06171">
    <property type="entry name" value="Sigma70_r4"/>
    <property type="match status" value="1"/>
</dbReference>
<dbReference type="InterPro" id="IPR039425">
    <property type="entry name" value="RNA_pol_sigma-70-like"/>
</dbReference>
<dbReference type="InterPro" id="IPR007630">
    <property type="entry name" value="RNA_pol_sigma70_r4"/>
</dbReference>
<evidence type="ECO:0000259" key="7">
    <source>
        <dbReference type="Pfam" id="PF04542"/>
    </source>
</evidence>
<dbReference type="Gene3D" id="1.10.10.10">
    <property type="entry name" value="Winged helix-like DNA-binding domain superfamily/Winged helix DNA-binding domain"/>
    <property type="match status" value="1"/>
</dbReference>
<dbReference type="AlphaFoldDB" id="A0A939G445"/>
<dbReference type="Gene3D" id="1.10.1740.10">
    <property type="match status" value="1"/>
</dbReference>
<keyword evidence="6" id="KW-1133">Transmembrane helix</keyword>
<dbReference type="SUPFAM" id="SSF88946">
    <property type="entry name" value="Sigma2 domain of RNA polymerase sigma factors"/>
    <property type="match status" value="1"/>
</dbReference>
<dbReference type="InterPro" id="IPR014284">
    <property type="entry name" value="RNA_pol_sigma-70_dom"/>
</dbReference>
<proteinExistence type="inferred from homology"/>
<evidence type="ECO:0000256" key="6">
    <source>
        <dbReference type="SAM" id="Phobius"/>
    </source>
</evidence>
<dbReference type="Pfam" id="PF04545">
    <property type="entry name" value="Sigma70_r4"/>
    <property type="match status" value="1"/>
</dbReference>
<dbReference type="PANTHER" id="PTHR43133:SF46">
    <property type="entry name" value="RNA POLYMERASE SIGMA-70 FACTOR ECF SUBFAMILY"/>
    <property type="match status" value="1"/>
</dbReference>
<comment type="similarity">
    <text evidence="1">Belongs to the sigma-70 factor family. ECF subfamily.</text>
</comment>
<dbReference type="InterPro" id="IPR007627">
    <property type="entry name" value="RNA_pol_sigma70_r2"/>
</dbReference>
<evidence type="ECO:0000313" key="10">
    <source>
        <dbReference type="Proteomes" id="UP000664795"/>
    </source>
</evidence>
<evidence type="ECO:0000256" key="3">
    <source>
        <dbReference type="ARBA" id="ARBA00023082"/>
    </source>
</evidence>
<evidence type="ECO:0000256" key="4">
    <source>
        <dbReference type="ARBA" id="ARBA00023125"/>
    </source>
</evidence>
<keyword evidence="2" id="KW-0805">Transcription regulation</keyword>
<keyword evidence="10" id="KW-1185">Reference proteome</keyword>
<feature type="transmembrane region" description="Helical" evidence="6">
    <location>
        <begin position="184"/>
        <end position="202"/>
    </location>
</feature>
<dbReference type="GO" id="GO:0016987">
    <property type="term" value="F:sigma factor activity"/>
    <property type="evidence" value="ECO:0007669"/>
    <property type="project" value="UniProtKB-KW"/>
</dbReference>
<dbReference type="InterPro" id="IPR013325">
    <property type="entry name" value="RNA_pol_sigma_r2"/>
</dbReference>
<protein>
    <submittedName>
        <fullName evidence="9">Sigma-70 family RNA polymerase sigma factor</fullName>
    </submittedName>
</protein>
<evidence type="ECO:0000256" key="5">
    <source>
        <dbReference type="ARBA" id="ARBA00023163"/>
    </source>
</evidence>
<keyword evidence="5" id="KW-0804">Transcription</keyword>
<feature type="domain" description="RNA polymerase sigma-70 region 4" evidence="8">
    <location>
        <begin position="134"/>
        <end position="183"/>
    </location>
</feature>
<keyword evidence="4" id="KW-0238">DNA-binding</keyword>
<organism evidence="9 10">
    <name type="scientific">Fibrella aquatilis</name>
    <dbReference type="NCBI Taxonomy" id="2817059"/>
    <lineage>
        <taxon>Bacteria</taxon>
        <taxon>Pseudomonadati</taxon>
        <taxon>Bacteroidota</taxon>
        <taxon>Cytophagia</taxon>
        <taxon>Cytophagales</taxon>
        <taxon>Spirosomataceae</taxon>
        <taxon>Fibrella</taxon>
    </lineage>
</organism>
<evidence type="ECO:0000259" key="8">
    <source>
        <dbReference type="Pfam" id="PF04545"/>
    </source>
</evidence>
<sequence length="204" mass="23993">MPSNLTDTDDLTLWSALRSSDEAAFATLYHRYVRVLYSYGLKVNPNTALVDDAVQDLFVDLWRMRYNLGDITADSVRFYLYRSLRRKIHRSLRPEETLVDESTDWVAGRADLPVETVIIEQEDDKHRNRQLQQWLANLSSRQYEALMLYYFQDYTYAQVAEVMQINEQSARNLVQKALHRLRELTALLLLLGSFSSLLQFFWAK</sequence>
<accession>A0A939G445</accession>
<dbReference type="Proteomes" id="UP000664795">
    <property type="component" value="Unassembled WGS sequence"/>
</dbReference>